<sequence length="149" mass="16648">MLPIGYADICVSISDLVSWVEEKHAPDADLAAALSLAGIDLDLAKLYDCYIEGTPIGAGDVHIYSSALNKSVLTMGLYRDLSDQPDLITASLRLDPDLVESLLLWLRRFFDTAECQVLFSRSAHSRQLRLLLDETRYPLLVDESGYWQN</sequence>
<reference evidence="1 2" key="1">
    <citation type="journal article" date="2017" name="Syst. Appl. Microbiol.">
        <title>Pseudomonas caspiana sp. nov., a citrus pathogen in the Pseudomonas syringae phylogenetic group.</title>
        <authorList>
            <person name="Busquets A."/>
            <person name="Gomila M."/>
            <person name="Beiki F."/>
            <person name="Mulet M."/>
            <person name="Rahimian H."/>
            <person name="Garcia-Valdes E."/>
            <person name="Lalucat J."/>
        </authorList>
    </citation>
    <scope>NUCLEOTIDE SEQUENCE [LARGE SCALE GENOMIC DNA]</scope>
    <source>
        <strain evidence="1 2">FBF102</strain>
    </source>
</reference>
<name>A0A1Y3P6Z7_9PSED</name>
<protein>
    <submittedName>
        <fullName evidence="1">Uncharacterized protein</fullName>
    </submittedName>
</protein>
<keyword evidence="2" id="KW-1185">Reference proteome</keyword>
<evidence type="ECO:0000313" key="2">
    <source>
        <dbReference type="Proteomes" id="UP000195440"/>
    </source>
</evidence>
<evidence type="ECO:0000313" key="1">
    <source>
        <dbReference type="EMBL" id="OUM75636.1"/>
    </source>
</evidence>
<dbReference type="RefSeq" id="WP_087263976.1">
    <property type="nucleotide sequence ID" value="NZ_JBJGBV010000001.1"/>
</dbReference>
<proteinExistence type="predicted"/>
<organism evidence="1 2">
    <name type="scientific">Pseudomonas caspiana</name>
    <dbReference type="NCBI Taxonomy" id="1451454"/>
    <lineage>
        <taxon>Bacteria</taxon>
        <taxon>Pseudomonadati</taxon>
        <taxon>Pseudomonadota</taxon>
        <taxon>Gammaproteobacteria</taxon>
        <taxon>Pseudomonadales</taxon>
        <taxon>Pseudomonadaceae</taxon>
        <taxon>Pseudomonas</taxon>
    </lineage>
</organism>
<dbReference type="Proteomes" id="UP000195440">
    <property type="component" value="Unassembled WGS sequence"/>
</dbReference>
<dbReference type="AlphaFoldDB" id="A0A1Y3P6Z7"/>
<accession>A0A1Y3P6Z7</accession>
<comment type="caution">
    <text evidence="1">The sequence shown here is derived from an EMBL/GenBank/DDBJ whole genome shotgun (WGS) entry which is preliminary data.</text>
</comment>
<dbReference type="EMBL" id="LOHF01000001">
    <property type="protein sequence ID" value="OUM75636.1"/>
    <property type="molecule type" value="Genomic_DNA"/>
</dbReference>
<gene>
    <name evidence="1" type="ORF">AUC60_00550</name>
</gene>
<dbReference type="OrthoDB" id="6917005at2"/>